<name>A0AAD7JCN0_9AGAR</name>
<dbReference type="EMBL" id="JARJLG010000051">
    <property type="protein sequence ID" value="KAJ7759777.1"/>
    <property type="molecule type" value="Genomic_DNA"/>
</dbReference>
<keyword evidence="3" id="KW-1185">Reference proteome</keyword>
<comment type="caution">
    <text evidence="2">The sequence shown here is derived from an EMBL/GenBank/DDBJ whole genome shotgun (WGS) entry which is preliminary data.</text>
</comment>
<accession>A0AAD7JCN0</accession>
<protein>
    <submittedName>
        <fullName evidence="2">Uncharacterized protein</fullName>
    </submittedName>
</protein>
<evidence type="ECO:0000256" key="1">
    <source>
        <dbReference type="SAM" id="MobiDB-lite"/>
    </source>
</evidence>
<organism evidence="2 3">
    <name type="scientific">Mycena maculata</name>
    <dbReference type="NCBI Taxonomy" id="230809"/>
    <lineage>
        <taxon>Eukaryota</taxon>
        <taxon>Fungi</taxon>
        <taxon>Dikarya</taxon>
        <taxon>Basidiomycota</taxon>
        <taxon>Agaricomycotina</taxon>
        <taxon>Agaricomycetes</taxon>
        <taxon>Agaricomycetidae</taxon>
        <taxon>Agaricales</taxon>
        <taxon>Marasmiineae</taxon>
        <taxon>Mycenaceae</taxon>
        <taxon>Mycena</taxon>
    </lineage>
</organism>
<dbReference type="Proteomes" id="UP001215280">
    <property type="component" value="Unassembled WGS sequence"/>
</dbReference>
<evidence type="ECO:0000313" key="2">
    <source>
        <dbReference type="EMBL" id="KAJ7759777.1"/>
    </source>
</evidence>
<gene>
    <name evidence="2" type="ORF">DFH07DRAFT_443177</name>
</gene>
<proteinExistence type="predicted"/>
<sequence length="277" mass="31065">MIRGGHSPPAVCLSGAQTSRFHLFGRPNIRRLIAHLSILEIKIYKAIDLREKFAPIGPLFQVSSIFWRDLVRSSDIWPPFVRARLVTEHLQIHSTQVNWGNERLNCPRQGSVNDLTLETAFQVPCTASSHLKVSISSHSRMYSEGPSAYYASHSASSLKPSESGSRPLRDGNSPALLQSHRRADSSRSNPTFPGLFSVFRRHQPLPSSEPTPDHTAIRRAVREDAHLVVQPNSGSNVERMDLLESCAQLCRRYHIDFPSSCKKEDHSTTTRHCIGRS</sequence>
<evidence type="ECO:0000313" key="3">
    <source>
        <dbReference type="Proteomes" id="UP001215280"/>
    </source>
</evidence>
<feature type="region of interest" description="Disordered" evidence="1">
    <location>
        <begin position="153"/>
        <end position="196"/>
    </location>
</feature>
<reference evidence="2" key="1">
    <citation type="submission" date="2023-03" db="EMBL/GenBank/DDBJ databases">
        <title>Massive genome expansion in bonnet fungi (Mycena s.s.) driven by repeated elements and novel gene families across ecological guilds.</title>
        <authorList>
            <consortium name="Lawrence Berkeley National Laboratory"/>
            <person name="Harder C.B."/>
            <person name="Miyauchi S."/>
            <person name="Viragh M."/>
            <person name="Kuo A."/>
            <person name="Thoen E."/>
            <person name="Andreopoulos B."/>
            <person name="Lu D."/>
            <person name="Skrede I."/>
            <person name="Drula E."/>
            <person name="Henrissat B."/>
            <person name="Morin E."/>
            <person name="Kohler A."/>
            <person name="Barry K."/>
            <person name="LaButti K."/>
            <person name="Morin E."/>
            <person name="Salamov A."/>
            <person name="Lipzen A."/>
            <person name="Mereny Z."/>
            <person name="Hegedus B."/>
            <person name="Baldrian P."/>
            <person name="Stursova M."/>
            <person name="Weitz H."/>
            <person name="Taylor A."/>
            <person name="Grigoriev I.V."/>
            <person name="Nagy L.G."/>
            <person name="Martin F."/>
            <person name="Kauserud H."/>
        </authorList>
    </citation>
    <scope>NUCLEOTIDE SEQUENCE</scope>
    <source>
        <strain evidence="2">CBHHK188m</strain>
    </source>
</reference>
<dbReference type="AlphaFoldDB" id="A0AAD7JCN0"/>